<evidence type="ECO:0000313" key="1">
    <source>
        <dbReference type="EMBL" id="CAG8732974.1"/>
    </source>
</evidence>
<accession>A0A9N9NHM7</accession>
<reference evidence="1" key="1">
    <citation type="submission" date="2021-06" db="EMBL/GenBank/DDBJ databases">
        <authorList>
            <person name="Kallberg Y."/>
            <person name="Tangrot J."/>
            <person name="Rosling A."/>
        </authorList>
    </citation>
    <scope>NUCLEOTIDE SEQUENCE</scope>
    <source>
        <strain evidence="1">CL551</strain>
    </source>
</reference>
<evidence type="ECO:0000313" key="2">
    <source>
        <dbReference type="Proteomes" id="UP000789342"/>
    </source>
</evidence>
<dbReference type="EMBL" id="CAJVPV010026972">
    <property type="protein sequence ID" value="CAG8732974.1"/>
    <property type="molecule type" value="Genomic_DNA"/>
</dbReference>
<sequence length="182" mass="20907">MSTATRLLKPIRLYFTTYPRAIRSAEEAKTVFSFFNSKGQLTEFKLFRTSEQDNKRISSFGWISYKDSGIAKDLAQEGIFSLPEPLKCDIKVNESVKEGIEIIFHLNNQDKLNERQPRFRGFFIQDVEQKLEKKLDSPVIEPEQTSETIGSVSINDTLNLDTEEIQKKFQSVDKSEISIESA</sequence>
<organism evidence="1 2">
    <name type="scientific">Acaulospora morrowiae</name>
    <dbReference type="NCBI Taxonomy" id="94023"/>
    <lineage>
        <taxon>Eukaryota</taxon>
        <taxon>Fungi</taxon>
        <taxon>Fungi incertae sedis</taxon>
        <taxon>Mucoromycota</taxon>
        <taxon>Glomeromycotina</taxon>
        <taxon>Glomeromycetes</taxon>
        <taxon>Diversisporales</taxon>
        <taxon>Acaulosporaceae</taxon>
        <taxon>Acaulospora</taxon>
    </lineage>
</organism>
<gene>
    <name evidence="1" type="ORF">AMORRO_LOCUS14164</name>
</gene>
<dbReference type="Proteomes" id="UP000789342">
    <property type="component" value="Unassembled WGS sequence"/>
</dbReference>
<dbReference type="OrthoDB" id="2381532at2759"/>
<proteinExistence type="predicted"/>
<name>A0A9N9NHM7_9GLOM</name>
<dbReference type="AlphaFoldDB" id="A0A9N9NHM7"/>
<keyword evidence="2" id="KW-1185">Reference proteome</keyword>
<protein>
    <submittedName>
        <fullName evidence="1">8420_t:CDS:1</fullName>
    </submittedName>
</protein>
<comment type="caution">
    <text evidence="1">The sequence shown here is derived from an EMBL/GenBank/DDBJ whole genome shotgun (WGS) entry which is preliminary data.</text>
</comment>